<reference evidence="1 2" key="1">
    <citation type="journal article" date="2017" name="Nat. Ecol. Evol.">
        <title>Scallop genome provides insights into evolution of bilaterian karyotype and development.</title>
        <authorList>
            <person name="Wang S."/>
            <person name="Zhang J."/>
            <person name="Jiao W."/>
            <person name="Li J."/>
            <person name="Xun X."/>
            <person name="Sun Y."/>
            <person name="Guo X."/>
            <person name="Huan P."/>
            <person name="Dong B."/>
            <person name="Zhang L."/>
            <person name="Hu X."/>
            <person name="Sun X."/>
            <person name="Wang J."/>
            <person name="Zhao C."/>
            <person name="Wang Y."/>
            <person name="Wang D."/>
            <person name="Huang X."/>
            <person name="Wang R."/>
            <person name="Lv J."/>
            <person name="Li Y."/>
            <person name="Zhang Z."/>
            <person name="Liu B."/>
            <person name="Lu W."/>
            <person name="Hui Y."/>
            <person name="Liang J."/>
            <person name="Zhou Z."/>
            <person name="Hou R."/>
            <person name="Li X."/>
            <person name="Liu Y."/>
            <person name="Li H."/>
            <person name="Ning X."/>
            <person name="Lin Y."/>
            <person name="Zhao L."/>
            <person name="Xing Q."/>
            <person name="Dou J."/>
            <person name="Li Y."/>
            <person name="Mao J."/>
            <person name="Guo H."/>
            <person name="Dou H."/>
            <person name="Li T."/>
            <person name="Mu C."/>
            <person name="Jiang W."/>
            <person name="Fu Q."/>
            <person name="Fu X."/>
            <person name="Miao Y."/>
            <person name="Liu J."/>
            <person name="Yu Q."/>
            <person name="Li R."/>
            <person name="Liao H."/>
            <person name="Li X."/>
            <person name="Kong Y."/>
            <person name="Jiang Z."/>
            <person name="Chourrout D."/>
            <person name="Li R."/>
            <person name="Bao Z."/>
        </authorList>
    </citation>
    <scope>NUCLEOTIDE SEQUENCE [LARGE SCALE GENOMIC DNA]</scope>
    <source>
        <strain evidence="1 2">PY_sf001</strain>
    </source>
</reference>
<dbReference type="OrthoDB" id="6142798at2759"/>
<name>A0A210PZ06_MIZYE</name>
<keyword evidence="2" id="KW-1185">Reference proteome</keyword>
<dbReference type="STRING" id="6573.A0A210PZ06"/>
<proteinExistence type="predicted"/>
<sequence length="607" mass="70007">MDAERDLVTMATEALQAHTRLTYKLPRTSKVREKACETLDNLRSIKAELDGSNVDFDPPQIKRDKLTEFRQLTLMHIPSSVTEEVQVKFNNFVTHAFKGACRKVLSVTLVTCPWYQVTQQERGERARHNVIFIVYLSHDLQYMAPTNYHDQEKAFVIDEGWLYAVELYHFLHFLSRGRTRCIEVLFAPKSAVLYEDEAWKDLRQQMDYKDLLSLQGSVCSCQGQCTGNIGKKTSKKGPFRLRETATFRDFCNSFRLIHHLFNLVSGLPPLTDVFAVEDLPALAKEGAEMLQRLYKDQDTSKRDIFNIVMKWNEEVKGQLSKLKYTNVNKIEAIIQKWQFAVRLEGRTLVQQALPDDHSGLLSIMERIGGPVGKLEPSQILLVARAGSHMYGLATPESDIDYVVIYAEKTEAVLGTCKALKDSFENRGPTKDFEYGAYEAKVFSEMVLKGSVVILELVFAEGHEYTSPLWKTLIEKKKAFLTEIGIQQFLGLIKNNFHLLDQEKHRGTPRDRKLFYQIFHKMDSIRYMMQGDIPPIRCSGEVKDYIMRIRTQPLNGDLDRDVLNQTAHQKFHELQLELGARVERLKENMDYALVSDWLLSVRGFEDRR</sequence>
<gene>
    <name evidence="1" type="ORF">KP79_PYT22858</name>
</gene>
<dbReference type="AlphaFoldDB" id="A0A210PZ06"/>
<dbReference type="EMBL" id="NEDP02005367">
    <property type="protein sequence ID" value="OWF41713.1"/>
    <property type="molecule type" value="Genomic_DNA"/>
</dbReference>
<accession>A0A210PZ06</accession>
<protein>
    <submittedName>
        <fullName evidence="1">Uncharacterized protein</fullName>
    </submittedName>
</protein>
<dbReference type="PANTHER" id="PTHR34817">
    <property type="entry name" value="NUCLEOTIDYLTRANSFERASE"/>
    <property type="match status" value="1"/>
</dbReference>
<dbReference type="InterPro" id="IPR018775">
    <property type="entry name" value="RlaP"/>
</dbReference>
<dbReference type="Proteomes" id="UP000242188">
    <property type="component" value="Unassembled WGS sequence"/>
</dbReference>
<dbReference type="PANTHER" id="PTHR34817:SF1">
    <property type="entry name" value="NUCLEOTIDYLTRANSFERASE"/>
    <property type="match status" value="1"/>
</dbReference>
<evidence type="ECO:0000313" key="1">
    <source>
        <dbReference type="EMBL" id="OWF41713.1"/>
    </source>
</evidence>
<organism evidence="1 2">
    <name type="scientific">Mizuhopecten yessoensis</name>
    <name type="common">Japanese scallop</name>
    <name type="synonym">Patinopecten yessoensis</name>
    <dbReference type="NCBI Taxonomy" id="6573"/>
    <lineage>
        <taxon>Eukaryota</taxon>
        <taxon>Metazoa</taxon>
        <taxon>Spiralia</taxon>
        <taxon>Lophotrochozoa</taxon>
        <taxon>Mollusca</taxon>
        <taxon>Bivalvia</taxon>
        <taxon>Autobranchia</taxon>
        <taxon>Pteriomorphia</taxon>
        <taxon>Pectinida</taxon>
        <taxon>Pectinoidea</taxon>
        <taxon>Pectinidae</taxon>
        <taxon>Mizuhopecten</taxon>
    </lineage>
</organism>
<dbReference type="Pfam" id="PF10127">
    <property type="entry name" value="RlaP"/>
    <property type="match status" value="1"/>
</dbReference>
<comment type="caution">
    <text evidence="1">The sequence shown here is derived from an EMBL/GenBank/DDBJ whole genome shotgun (WGS) entry which is preliminary data.</text>
</comment>
<evidence type="ECO:0000313" key="2">
    <source>
        <dbReference type="Proteomes" id="UP000242188"/>
    </source>
</evidence>